<keyword evidence="3" id="KW-1185">Reference proteome</keyword>
<feature type="compositionally biased region" description="Low complexity" evidence="1">
    <location>
        <begin position="392"/>
        <end position="409"/>
    </location>
</feature>
<proteinExistence type="predicted"/>
<feature type="compositionally biased region" description="Polar residues" evidence="1">
    <location>
        <begin position="410"/>
        <end position="446"/>
    </location>
</feature>
<feature type="compositionally biased region" description="Polar residues" evidence="1">
    <location>
        <begin position="477"/>
        <end position="490"/>
    </location>
</feature>
<evidence type="ECO:0000256" key="1">
    <source>
        <dbReference type="SAM" id="MobiDB-lite"/>
    </source>
</evidence>
<gene>
    <name evidence="2" type="ORF">L228DRAFT_85699</name>
</gene>
<dbReference type="InParanoid" id="A0A165HUL9"/>
<dbReference type="EMBL" id="KV407456">
    <property type="protein sequence ID" value="KZF23948.1"/>
    <property type="molecule type" value="Genomic_DNA"/>
</dbReference>
<feature type="region of interest" description="Disordered" evidence="1">
    <location>
        <begin position="341"/>
        <end position="377"/>
    </location>
</feature>
<feature type="region of interest" description="Disordered" evidence="1">
    <location>
        <begin position="477"/>
        <end position="551"/>
    </location>
</feature>
<feature type="compositionally biased region" description="Acidic residues" evidence="1">
    <location>
        <begin position="491"/>
        <end position="501"/>
    </location>
</feature>
<dbReference type="Proteomes" id="UP000076632">
    <property type="component" value="Unassembled WGS sequence"/>
</dbReference>
<dbReference type="GeneID" id="28902050"/>
<feature type="region of interest" description="Disordered" evidence="1">
    <location>
        <begin position="392"/>
        <end position="449"/>
    </location>
</feature>
<evidence type="ECO:0000313" key="3">
    <source>
        <dbReference type="Proteomes" id="UP000076632"/>
    </source>
</evidence>
<organism evidence="2 3">
    <name type="scientific">Xylona heveae (strain CBS 132557 / TC161)</name>
    <dbReference type="NCBI Taxonomy" id="1328760"/>
    <lineage>
        <taxon>Eukaryota</taxon>
        <taxon>Fungi</taxon>
        <taxon>Dikarya</taxon>
        <taxon>Ascomycota</taxon>
        <taxon>Pezizomycotina</taxon>
        <taxon>Xylonomycetes</taxon>
        <taxon>Xylonales</taxon>
        <taxon>Xylonaceae</taxon>
        <taxon>Xylona</taxon>
    </lineage>
</organism>
<accession>A0A165HUL9</accession>
<feature type="compositionally biased region" description="Low complexity" evidence="1">
    <location>
        <begin position="344"/>
        <end position="368"/>
    </location>
</feature>
<evidence type="ECO:0000313" key="2">
    <source>
        <dbReference type="EMBL" id="KZF23948.1"/>
    </source>
</evidence>
<protein>
    <submittedName>
        <fullName evidence="2">Uncharacterized protein</fullName>
    </submittedName>
</protein>
<dbReference type="AlphaFoldDB" id="A0A165HUL9"/>
<reference evidence="2 3" key="1">
    <citation type="journal article" date="2016" name="Fungal Biol.">
        <title>The genome of Xylona heveae provides a window into fungal endophytism.</title>
        <authorList>
            <person name="Gazis R."/>
            <person name="Kuo A."/>
            <person name="Riley R."/>
            <person name="LaButti K."/>
            <person name="Lipzen A."/>
            <person name="Lin J."/>
            <person name="Amirebrahimi M."/>
            <person name="Hesse C.N."/>
            <person name="Spatafora J.W."/>
            <person name="Henrissat B."/>
            <person name="Hainaut M."/>
            <person name="Grigoriev I.V."/>
            <person name="Hibbett D.S."/>
        </authorList>
    </citation>
    <scope>NUCLEOTIDE SEQUENCE [LARGE SCALE GENOMIC DNA]</scope>
    <source>
        <strain evidence="2 3">TC161</strain>
    </source>
</reference>
<dbReference type="RefSeq" id="XP_018189503.1">
    <property type="nucleotide sequence ID" value="XM_018336913.1"/>
</dbReference>
<sequence>MTSTTGSRNAISRVQPLRFGNRSAAFVRRLGEFEAVRKIDVDRKATEEDNWYNYARAQVDRTIEQSKQYKQDLIARRVREEVSRKLANGNVLILQRLAPSSFKVRNPTCSHPFCPARSKTRSSIIYGFSLEKYTALAAERVPSCIFEGRRRRPASGSDNSRWWGQPSIDDYSYAWFCVGCLESLWRGDEMLQGAIDPADAVSAPPVARVHPNLPHLPVLADICQFIFPELRSQVSGFFTLLPPQARALLKWKNAISRQEILENQTNRGFLARIGLLSDYDEEDPDAFEVKFADRPRPQGVLQPSGAVIEMTAAEVKGKLLSEVMTAVEAKIRAEWQRVGYSEQPATRPARNPPNAAATTASTTVSLPPNTATAPATSNPFIPAAASFASQSTSASSAPGSLSSPAPARSFASTPAVTPTLNTSLPASLTPSFSPDTASTPRLNHSLPSRPARSFSFDYTLLDPALPGVPALLLQAASTPTPTPAENTSETMDMDMDIDIPDVNDSTENAEDQSHGAQDVPASADEDSDIDLADPFLNPRKNDRFYGPPRSI</sequence>
<name>A0A165HUL9_XYLHT</name>